<reference evidence="5 6" key="1">
    <citation type="journal article" date="2011" name="Front. Microbiol.">
        <title>Genomic signatures of strain selection and enhancement in Bacillus atrophaeus var. globigii, a historical biowarfare simulant.</title>
        <authorList>
            <person name="Gibbons H.S."/>
            <person name="Broomall S.M."/>
            <person name="McNew L.A."/>
            <person name="Daligault H."/>
            <person name="Chapman C."/>
            <person name="Bruce D."/>
            <person name="Karavis M."/>
            <person name="Krepps M."/>
            <person name="McGregor P.A."/>
            <person name="Hong C."/>
            <person name="Park K.H."/>
            <person name="Akmal A."/>
            <person name="Feldman A."/>
            <person name="Lin J.S."/>
            <person name="Chang W.E."/>
            <person name="Higgs B.W."/>
            <person name="Demirev P."/>
            <person name="Lindquist J."/>
            <person name="Liem A."/>
            <person name="Fochler E."/>
            <person name="Read T.D."/>
            <person name="Tapia R."/>
            <person name="Johnson S."/>
            <person name="Bishop-Lilly K.A."/>
            <person name="Detter C."/>
            <person name="Han C."/>
            <person name="Sozhamannan S."/>
            <person name="Rosenzweig C.N."/>
            <person name="Skowronski E.W."/>
        </authorList>
    </citation>
    <scope>NUCLEOTIDE SEQUENCE [LARGE SCALE GENOMIC DNA]</scope>
    <source>
        <strain evidence="5 6">Y4G10-17</strain>
    </source>
</reference>
<keyword evidence="6" id="KW-1185">Reference proteome</keyword>
<dbReference type="AlphaFoldDB" id="A0A432WFB2"/>
<evidence type="ECO:0000259" key="3">
    <source>
        <dbReference type="Pfam" id="PF25222"/>
    </source>
</evidence>
<dbReference type="Proteomes" id="UP000287823">
    <property type="component" value="Unassembled WGS sequence"/>
</dbReference>
<keyword evidence="1" id="KW-0732">Signal</keyword>
<dbReference type="InterPro" id="IPR025178">
    <property type="entry name" value="Lnb_N"/>
</dbReference>
<accession>A0A432WFB2</accession>
<evidence type="ECO:0000259" key="2">
    <source>
        <dbReference type="Pfam" id="PF13387"/>
    </source>
</evidence>
<proteinExistence type="predicted"/>
<evidence type="ECO:0000256" key="1">
    <source>
        <dbReference type="SAM" id="SignalP"/>
    </source>
</evidence>
<feature type="domain" description="DUF7843" evidence="4">
    <location>
        <begin position="30"/>
        <end position="107"/>
    </location>
</feature>
<dbReference type="Pfam" id="PF13387">
    <property type="entry name" value="Lnb_N"/>
    <property type="match status" value="1"/>
</dbReference>
<organism evidence="5 6">
    <name type="scientific">Aliidiomarina soli</name>
    <dbReference type="NCBI Taxonomy" id="1928574"/>
    <lineage>
        <taxon>Bacteria</taxon>
        <taxon>Pseudomonadati</taxon>
        <taxon>Pseudomonadota</taxon>
        <taxon>Gammaproteobacteria</taxon>
        <taxon>Alteromonadales</taxon>
        <taxon>Idiomarinaceae</taxon>
        <taxon>Aliidiomarina</taxon>
    </lineage>
</organism>
<dbReference type="Pfam" id="PF25225">
    <property type="entry name" value="DUF7843"/>
    <property type="match status" value="1"/>
</dbReference>
<feature type="domain" description="Lnb N-terminal periplasmic" evidence="2">
    <location>
        <begin position="122"/>
        <end position="279"/>
    </location>
</feature>
<evidence type="ECO:0000313" key="5">
    <source>
        <dbReference type="EMBL" id="RUO32409.1"/>
    </source>
</evidence>
<name>A0A432WFB2_9GAMM</name>
<dbReference type="InterPro" id="IPR057165">
    <property type="entry name" value="DUF7843"/>
</dbReference>
<dbReference type="Pfam" id="PF25222">
    <property type="entry name" value="DUF7840"/>
    <property type="match status" value="1"/>
</dbReference>
<dbReference type="InterPro" id="IPR057162">
    <property type="entry name" value="DUF7840"/>
</dbReference>
<feature type="signal peptide" evidence="1">
    <location>
        <begin position="1"/>
        <end position="23"/>
    </location>
</feature>
<dbReference type="EMBL" id="PIPO01000004">
    <property type="protein sequence ID" value="RUO32409.1"/>
    <property type="molecule type" value="Genomic_DNA"/>
</dbReference>
<evidence type="ECO:0000313" key="6">
    <source>
        <dbReference type="Proteomes" id="UP000287823"/>
    </source>
</evidence>
<comment type="caution">
    <text evidence="5">The sequence shown here is derived from an EMBL/GenBank/DDBJ whole genome shotgun (WGS) entry which is preliminary data.</text>
</comment>
<feature type="chain" id="PRO_5019120584" evidence="1">
    <location>
        <begin position="24"/>
        <end position="620"/>
    </location>
</feature>
<sequence>MAVFLRALVFTCSLALLSPQVFAQSDVHIQLAGDPTWLKLLHFDRHGVFTEPRSAVNDESFFLAQNGAHNPAAELAATIDALNEPFSAETVHASCRFPARAMWLKQQGVIESNENIHCPEWQEWESQHANGEVGLTFASGYLGNPASFFGHLLLHIKAPASNNSSQVTASHLLDSSLNFGADVPASDGMIPYMLKGLVGGYQARYSEAPFYRNTSLYSESQMRDSWFYELDLDDHERAFLVAHLYEVLGQNFDYLFLSQNCASRIGRTLELVIDDELTAGYAPWVSPEQVIRLAAPHSKEVHYYPSRRRITENSYHQLTAQEQAAVSEAWPALTQFSLSRGRLEALPTESQSAVLEVLSSHALFIQQSEHAELGKDVQHQVLQARLQLPTSDSADTAHHTPPAPDEVTPSAIFRLGATYTDSLGEGFQLSFRPLHYDLLESNDARMPYAALEIMQIAFDIYDSTPKLAQATLFNVTNLNALQTGLPIQSSLAWQAKAQISRNQLGCRDCLDAGLHMSAGKSWQTGDLTSYALFGGILRSTGYQEGFIAGEIQTGVIYDWSGAQRSLLSASYQNAGRGEDSRSWRLDLTHRVQLSTRHDVRMAVSRDRSSYQVNVNLGLYW</sequence>
<feature type="domain" description="DUF7840" evidence="3">
    <location>
        <begin position="402"/>
        <end position="619"/>
    </location>
</feature>
<protein>
    <submittedName>
        <fullName evidence="5">Uncharacterized protein</fullName>
    </submittedName>
</protein>
<gene>
    <name evidence="5" type="ORF">CWE14_09680</name>
</gene>
<evidence type="ECO:0000259" key="4">
    <source>
        <dbReference type="Pfam" id="PF25225"/>
    </source>
</evidence>